<evidence type="ECO:0000313" key="3">
    <source>
        <dbReference type="Proteomes" id="UP000533080"/>
    </source>
</evidence>
<sequence>MRLRSTLACLALLASSAAQAAGRPRYGGELRVAHGGPPEVAEPALADTPLEATLLGLLSPPVCRATRDGGFEPALARELSRPTPQSLRIT</sequence>
<feature type="non-terminal residue" evidence="2">
    <location>
        <position position="90"/>
    </location>
</feature>
<feature type="signal peptide" evidence="1">
    <location>
        <begin position="1"/>
        <end position="20"/>
    </location>
</feature>
<keyword evidence="1" id="KW-0732">Signal</keyword>
<dbReference type="EMBL" id="JABFNT010000079">
    <property type="protein sequence ID" value="NOJ81237.1"/>
    <property type="molecule type" value="Genomic_DNA"/>
</dbReference>
<protein>
    <submittedName>
        <fullName evidence="2">Peptide ABC transporter substrate-binding protein</fullName>
    </submittedName>
</protein>
<reference evidence="2 3" key="1">
    <citation type="submission" date="2020-05" db="EMBL/GenBank/DDBJ databases">
        <authorList>
            <person name="Whitworth D."/>
        </authorList>
    </citation>
    <scope>NUCLEOTIDE SEQUENCE [LARGE SCALE GENOMIC DNA]</scope>
    <source>
        <strain evidence="2 3">AM005</strain>
    </source>
</reference>
<evidence type="ECO:0000256" key="1">
    <source>
        <dbReference type="SAM" id="SignalP"/>
    </source>
</evidence>
<gene>
    <name evidence="2" type="ORF">HNV28_23410</name>
</gene>
<proteinExistence type="predicted"/>
<dbReference type="Proteomes" id="UP000533080">
    <property type="component" value="Unassembled WGS sequence"/>
</dbReference>
<organism evidence="2 3">
    <name type="scientific">Myxococcus xanthus</name>
    <dbReference type="NCBI Taxonomy" id="34"/>
    <lineage>
        <taxon>Bacteria</taxon>
        <taxon>Pseudomonadati</taxon>
        <taxon>Myxococcota</taxon>
        <taxon>Myxococcia</taxon>
        <taxon>Myxococcales</taxon>
        <taxon>Cystobacterineae</taxon>
        <taxon>Myxococcaceae</taxon>
        <taxon>Myxococcus</taxon>
    </lineage>
</organism>
<accession>A0A7Y4MT70</accession>
<name>A0A7Y4MT70_MYXXA</name>
<feature type="chain" id="PRO_5031553431" evidence="1">
    <location>
        <begin position="21"/>
        <end position="90"/>
    </location>
</feature>
<evidence type="ECO:0000313" key="2">
    <source>
        <dbReference type="EMBL" id="NOJ81237.1"/>
    </source>
</evidence>
<comment type="caution">
    <text evidence="2">The sequence shown here is derived from an EMBL/GenBank/DDBJ whole genome shotgun (WGS) entry which is preliminary data.</text>
</comment>
<dbReference type="AlphaFoldDB" id="A0A7Y4MT70"/>